<dbReference type="Pfam" id="PF00271">
    <property type="entry name" value="Helicase_C"/>
    <property type="match status" value="1"/>
</dbReference>
<comment type="catalytic activity">
    <reaction evidence="7">
        <text>ATP + H2O = ADP + phosphate + H(+)</text>
        <dbReference type="Rhea" id="RHEA:13065"/>
        <dbReference type="ChEBI" id="CHEBI:15377"/>
        <dbReference type="ChEBI" id="CHEBI:15378"/>
        <dbReference type="ChEBI" id="CHEBI:30616"/>
        <dbReference type="ChEBI" id="CHEBI:43474"/>
        <dbReference type="ChEBI" id="CHEBI:456216"/>
        <dbReference type="EC" id="3.6.4.13"/>
    </reaction>
</comment>
<dbReference type="GO" id="GO:0016787">
    <property type="term" value="F:hydrolase activity"/>
    <property type="evidence" value="ECO:0007669"/>
    <property type="project" value="UniProtKB-KW"/>
</dbReference>
<comment type="caution">
    <text evidence="11">The sequence shown here is derived from an EMBL/GenBank/DDBJ whole genome shotgun (WGS) entry which is preliminary data.</text>
</comment>
<feature type="domain" description="Helicase ATP-binding" evidence="9">
    <location>
        <begin position="739"/>
        <end position="900"/>
    </location>
</feature>
<keyword evidence="6" id="KW-0067">ATP-binding</keyword>
<dbReference type="SUPFAM" id="SSF52540">
    <property type="entry name" value="P-loop containing nucleoside triphosphate hydrolases"/>
    <property type="match status" value="1"/>
</dbReference>
<dbReference type="GO" id="GO:0000390">
    <property type="term" value="P:spliceosomal complex disassembly"/>
    <property type="evidence" value="ECO:0007669"/>
    <property type="project" value="TreeGrafter"/>
</dbReference>
<feature type="region of interest" description="Disordered" evidence="8">
    <location>
        <begin position="1277"/>
        <end position="1308"/>
    </location>
</feature>
<evidence type="ECO:0000256" key="5">
    <source>
        <dbReference type="ARBA" id="ARBA00022806"/>
    </source>
</evidence>
<sequence>MTSPPELPPECIGLIASHLHLTQSYGTLCTLLRTSKATFALLAPIIYGEPFQRFRPPESQLCQTLLQSRLDQLPQVLQIAFLPESNDTSSVTVHPSSPFVDYSSFIRSVHFDLTMFNIEYEFSEKVRADLELYAVAHPLQDLERLIQRSSQTARSRNFGRTIASHLRTALTWTLCEPILEQIRSIDIPLSDIARYLAVIHRFQSLSFVRFVIDIAVDYHSTTLTIMGYRAPDQVQEFQRTTNQLFEDMVRFVEGIIRLFGTQLRQVECPEHYDDYGIQKCPQSIVTRIMQALPPLDNPCHLNEINWHQFVSHLESTCLENVHTITAPTETLQTGLAQAGEYLPRCRSLKTLHLRHFDPGTFQWAVDEKNRQGVHGQDLVPLRNISIIQYNRNPVSEMDDIAYAFSSTLEEFTYDCIYLDEENEGTWNPIPQNFTAGYKGTTMPVLKSLSILMDNHVLAWDPHTLALCPALQTVVISDNMQNFSPASRVWTEPLHLPGLTRIKLQGSPANGFNLDTFRNTPRLERVELSMSSAYLIDDLDLPAQEYDLSLPNSPREWSWNWDLPHLTFLELGPGFASIFQFRMLEGCSALATLRLTMTGPDVPQGGMEVSDRDLVHSIDKSRSFSCPSLTSLSLCGPWVLRPLFLQVLFGNVMPNLKDVFTMHLLGHSVSEWVEATVQLPRLTSATAIRPDPDTIEQEMAGLVPVSSPNTQRGFESQCEFERNVCTPTYYSIYDHRDGLMDAIRDNGILVVIGETGSGKTTQLPRYVIEEFRGMKVGVTQPRRIAAISVAKRVAEEYDCRLGDTVGYTIRFDDTTSSRTRLKYMTDGVLLREATMDPLLQKYDLLIIDEAHERTVETDVLFGLLKRTKAKRPELKLLIMSATLNVTKFSDFFDECPIYTIPGRTYPVEILHSRDNTKLGLLKSGYVGKAVETVMHILTKEIQPGEVGDILVFLTGQHEIERACQDLKKAILDKKHKEQDQKETSDRHKHLSTVSLDQTQILPLYASLELLDQTAIFGPSPRGSRKVIFATNIAQTSVTIPNIRFVVDSGFVKQKMYDSSTGMDALLVVPISKAAATQRAGRAGRTRAGICFRLYSRESFETEMEDETIPEIMRTGLTGTVLSLKNLGIRDVNGFEFLDPPREEELLAALRELYLVGAIDKFGELTEVGSSMIAYPVNPLLARSLVEAEKLGCLDNALTIVAMLSIEEPFYLPRHQEEQEPARQSHAKFLHHSGDHMTLLNVYEAWRDTNYSKDWCHDNFFNLRQLRLAKNIRSQLRDIVDRKHSRKDSSSLSSKKETTETHQSQSSSSSRTILQAFAQGYGLHLSKKHHQRQMFYHFLASSASPSAGYLGATSSLLALHTSPLSALYLDEENSITKYGRKVARDLEWVIYHEVVFHVKAVMRYVSKIDHHWVRDTLDRSKIFDQGQVWLNGESKKPTASEDRKRDSEAMGIPSAQDGGSETASHETEEQAKKRARLELVEAARKRALERRQNK</sequence>
<gene>
    <name evidence="11" type="primary">PRP22_2</name>
    <name evidence="11" type="ORF">BG006_008948</name>
</gene>
<dbReference type="InterPro" id="IPR048333">
    <property type="entry name" value="HA2_WH"/>
</dbReference>
<accession>A0A9P5SIZ0</accession>
<dbReference type="CDD" id="cd18791">
    <property type="entry name" value="SF2_C_RHA"/>
    <property type="match status" value="1"/>
</dbReference>
<dbReference type="SMART" id="SM00487">
    <property type="entry name" value="DEXDc"/>
    <property type="match status" value="1"/>
</dbReference>
<dbReference type="CDD" id="cd17917">
    <property type="entry name" value="DEXHc_RHA-like"/>
    <property type="match status" value="1"/>
</dbReference>
<dbReference type="InterPro" id="IPR032675">
    <property type="entry name" value="LRR_dom_sf"/>
</dbReference>
<dbReference type="EMBL" id="JAAAUY010000629">
    <property type="protein sequence ID" value="KAF9327778.1"/>
    <property type="molecule type" value="Genomic_DNA"/>
</dbReference>
<evidence type="ECO:0000256" key="1">
    <source>
        <dbReference type="ARBA" id="ARBA00012552"/>
    </source>
</evidence>
<evidence type="ECO:0000256" key="2">
    <source>
        <dbReference type="ARBA" id="ARBA00022664"/>
    </source>
</evidence>
<feature type="compositionally biased region" description="Basic and acidic residues" evidence="8">
    <location>
        <begin position="1431"/>
        <end position="1446"/>
    </location>
</feature>
<dbReference type="GO" id="GO:0005524">
    <property type="term" value="F:ATP binding"/>
    <property type="evidence" value="ECO:0007669"/>
    <property type="project" value="UniProtKB-KW"/>
</dbReference>
<evidence type="ECO:0000256" key="7">
    <source>
        <dbReference type="ARBA" id="ARBA00047984"/>
    </source>
</evidence>
<evidence type="ECO:0000259" key="10">
    <source>
        <dbReference type="PROSITE" id="PS51194"/>
    </source>
</evidence>
<dbReference type="InterPro" id="IPR027417">
    <property type="entry name" value="P-loop_NTPase"/>
</dbReference>
<dbReference type="PROSITE" id="PS51194">
    <property type="entry name" value="HELICASE_CTER"/>
    <property type="match status" value="1"/>
</dbReference>
<dbReference type="InterPro" id="IPR014001">
    <property type="entry name" value="Helicase_ATP-bd"/>
</dbReference>
<evidence type="ECO:0000313" key="11">
    <source>
        <dbReference type="EMBL" id="KAF9327778.1"/>
    </source>
</evidence>
<dbReference type="Gene3D" id="3.40.50.300">
    <property type="entry name" value="P-loop containing nucleotide triphosphate hydrolases"/>
    <property type="match status" value="2"/>
</dbReference>
<dbReference type="Pfam" id="PF04408">
    <property type="entry name" value="WHD_HA2"/>
    <property type="match status" value="1"/>
</dbReference>
<keyword evidence="4" id="KW-0378">Hydrolase</keyword>
<dbReference type="Pfam" id="PF00270">
    <property type="entry name" value="DEAD"/>
    <property type="match status" value="1"/>
</dbReference>
<keyword evidence="12" id="KW-1185">Reference proteome</keyword>
<keyword evidence="5 11" id="KW-0347">Helicase</keyword>
<organism evidence="11 12">
    <name type="scientific">Podila minutissima</name>
    <dbReference type="NCBI Taxonomy" id="64525"/>
    <lineage>
        <taxon>Eukaryota</taxon>
        <taxon>Fungi</taxon>
        <taxon>Fungi incertae sedis</taxon>
        <taxon>Mucoromycota</taxon>
        <taxon>Mortierellomycotina</taxon>
        <taxon>Mortierellomycetes</taxon>
        <taxon>Mortierellales</taxon>
        <taxon>Mortierellaceae</taxon>
        <taxon>Podila</taxon>
    </lineage>
</organism>
<dbReference type="PANTHER" id="PTHR18934:SF85">
    <property type="entry name" value="ATP-DEPENDENT RNA HELICASE DHX8"/>
    <property type="match status" value="1"/>
</dbReference>
<dbReference type="GO" id="GO:0071013">
    <property type="term" value="C:catalytic step 2 spliceosome"/>
    <property type="evidence" value="ECO:0007669"/>
    <property type="project" value="TreeGrafter"/>
</dbReference>
<dbReference type="Gene3D" id="1.20.120.1080">
    <property type="match status" value="1"/>
</dbReference>
<evidence type="ECO:0000256" key="4">
    <source>
        <dbReference type="ARBA" id="ARBA00022801"/>
    </source>
</evidence>
<dbReference type="Pfam" id="PF21010">
    <property type="entry name" value="HA2_C"/>
    <property type="match status" value="1"/>
</dbReference>
<evidence type="ECO:0000256" key="3">
    <source>
        <dbReference type="ARBA" id="ARBA00022741"/>
    </source>
</evidence>
<dbReference type="SUPFAM" id="SSF52047">
    <property type="entry name" value="RNI-like"/>
    <property type="match status" value="1"/>
</dbReference>
<dbReference type="FunFam" id="3.40.50.300:FF:000615">
    <property type="entry name" value="pre-mRNA-splicing factor ATP-dependent RNA helicase DEAH7"/>
    <property type="match status" value="1"/>
</dbReference>
<evidence type="ECO:0000256" key="6">
    <source>
        <dbReference type="ARBA" id="ARBA00022840"/>
    </source>
</evidence>
<reference evidence="11" key="1">
    <citation type="journal article" date="2020" name="Fungal Divers.">
        <title>Resolving the Mortierellaceae phylogeny through synthesis of multi-gene phylogenetics and phylogenomics.</title>
        <authorList>
            <person name="Vandepol N."/>
            <person name="Liber J."/>
            <person name="Desiro A."/>
            <person name="Na H."/>
            <person name="Kennedy M."/>
            <person name="Barry K."/>
            <person name="Grigoriev I.V."/>
            <person name="Miller A.N."/>
            <person name="O'Donnell K."/>
            <person name="Stajich J.E."/>
            <person name="Bonito G."/>
        </authorList>
    </citation>
    <scope>NUCLEOTIDE SEQUENCE</scope>
    <source>
        <strain evidence="11">NVP1</strain>
    </source>
</reference>
<evidence type="ECO:0000313" key="12">
    <source>
        <dbReference type="Proteomes" id="UP000696485"/>
    </source>
</evidence>
<name>A0A9P5SIZ0_9FUNG</name>
<dbReference type="InterPro" id="IPR007502">
    <property type="entry name" value="Helicase-assoc_dom"/>
</dbReference>
<dbReference type="GO" id="GO:0003724">
    <property type="term" value="F:RNA helicase activity"/>
    <property type="evidence" value="ECO:0007669"/>
    <property type="project" value="UniProtKB-EC"/>
</dbReference>
<dbReference type="SMART" id="SM00490">
    <property type="entry name" value="HELICc"/>
    <property type="match status" value="1"/>
</dbReference>
<keyword evidence="2" id="KW-0507">mRNA processing</keyword>
<keyword evidence="3" id="KW-0547">Nucleotide-binding</keyword>
<protein>
    <recommendedName>
        <fullName evidence="1">RNA helicase</fullName>
        <ecNumber evidence="1">3.6.4.13</ecNumber>
    </recommendedName>
</protein>
<dbReference type="SMART" id="SM00847">
    <property type="entry name" value="HA2"/>
    <property type="match status" value="1"/>
</dbReference>
<dbReference type="Proteomes" id="UP000696485">
    <property type="component" value="Unassembled WGS sequence"/>
</dbReference>
<proteinExistence type="predicted"/>
<feature type="compositionally biased region" description="Basic and acidic residues" evidence="8">
    <location>
        <begin position="1461"/>
        <end position="1474"/>
    </location>
</feature>
<dbReference type="InterPro" id="IPR011545">
    <property type="entry name" value="DEAD/DEAH_box_helicase_dom"/>
</dbReference>
<dbReference type="PANTHER" id="PTHR18934">
    <property type="entry name" value="ATP-DEPENDENT RNA HELICASE"/>
    <property type="match status" value="1"/>
</dbReference>
<feature type="region of interest" description="Disordered" evidence="8">
    <location>
        <begin position="1431"/>
        <end position="1474"/>
    </location>
</feature>
<dbReference type="InterPro" id="IPR001650">
    <property type="entry name" value="Helicase_C-like"/>
</dbReference>
<dbReference type="EC" id="3.6.4.13" evidence="1"/>
<evidence type="ECO:0000256" key="8">
    <source>
        <dbReference type="SAM" id="MobiDB-lite"/>
    </source>
</evidence>
<dbReference type="GO" id="GO:0003723">
    <property type="term" value="F:RNA binding"/>
    <property type="evidence" value="ECO:0007669"/>
    <property type="project" value="TreeGrafter"/>
</dbReference>
<evidence type="ECO:0000259" key="9">
    <source>
        <dbReference type="PROSITE" id="PS51192"/>
    </source>
</evidence>
<dbReference type="Gene3D" id="3.80.10.10">
    <property type="entry name" value="Ribonuclease Inhibitor"/>
    <property type="match status" value="1"/>
</dbReference>
<feature type="domain" description="Helicase C-terminal" evidence="10">
    <location>
        <begin position="928"/>
        <end position="1126"/>
    </location>
</feature>
<dbReference type="PROSITE" id="PS51192">
    <property type="entry name" value="HELICASE_ATP_BIND_1"/>
    <property type="match status" value="1"/>
</dbReference>